<proteinExistence type="predicted"/>
<reference evidence="2" key="1">
    <citation type="journal article" date="2022" name="Mol. Ecol. Resour.">
        <title>The genomes of chicory, endive, great burdock and yacon provide insights into Asteraceae palaeo-polyploidization history and plant inulin production.</title>
        <authorList>
            <person name="Fan W."/>
            <person name="Wang S."/>
            <person name="Wang H."/>
            <person name="Wang A."/>
            <person name="Jiang F."/>
            <person name="Liu H."/>
            <person name="Zhao H."/>
            <person name="Xu D."/>
            <person name="Zhang Y."/>
        </authorList>
    </citation>
    <scope>NUCLEOTIDE SEQUENCE [LARGE SCALE GENOMIC DNA]</scope>
    <source>
        <strain evidence="2">cv. Yunnan</strain>
    </source>
</reference>
<dbReference type="Proteomes" id="UP001056120">
    <property type="component" value="Linkage Group LG08"/>
</dbReference>
<evidence type="ECO:0000313" key="1">
    <source>
        <dbReference type="EMBL" id="KAI3807418.1"/>
    </source>
</evidence>
<protein>
    <submittedName>
        <fullName evidence="1">Uncharacterized protein</fullName>
    </submittedName>
</protein>
<name>A0ACB9IIA5_9ASTR</name>
<gene>
    <name evidence="1" type="ORF">L1987_23345</name>
</gene>
<sequence>MKKTDLSTTIPGNDPRQPSSVKPYKPQPVHPDNLPIDYSGFIAIIFGVAGVMFRYKLGSWLALIFCAQSLANMKNIETDLKQISTGFMFAIMGMVTNYLSPTRGAVKT</sequence>
<reference evidence="1 2" key="2">
    <citation type="journal article" date="2022" name="Mol. Ecol. Resour.">
        <title>The genomes of chicory, endive, great burdock and yacon provide insights into Asteraceae paleo-polyploidization history and plant inulin production.</title>
        <authorList>
            <person name="Fan W."/>
            <person name="Wang S."/>
            <person name="Wang H."/>
            <person name="Wang A."/>
            <person name="Jiang F."/>
            <person name="Liu H."/>
            <person name="Zhao H."/>
            <person name="Xu D."/>
            <person name="Zhang Y."/>
        </authorList>
    </citation>
    <scope>NUCLEOTIDE SEQUENCE [LARGE SCALE GENOMIC DNA]</scope>
    <source>
        <strain evidence="2">cv. Yunnan</strain>
        <tissue evidence="1">Leaves</tissue>
    </source>
</reference>
<comment type="caution">
    <text evidence="1">The sequence shown here is derived from an EMBL/GenBank/DDBJ whole genome shotgun (WGS) entry which is preliminary data.</text>
</comment>
<dbReference type="EMBL" id="CM042025">
    <property type="protein sequence ID" value="KAI3807418.1"/>
    <property type="molecule type" value="Genomic_DNA"/>
</dbReference>
<accession>A0ACB9IIA5</accession>
<organism evidence="1 2">
    <name type="scientific">Smallanthus sonchifolius</name>
    <dbReference type="NCBI Taxonomy" id="185202"/>
    <lineage>
        <taxon>Eukaryota</taxon>
        <taxon>Viridiplantae</taxon>
        <taxon>Streptophyta</taxon>
        <taxon>Embryophyta</taxon>
        <taxon>Tracheophyta</taxon>
        <taxon>Spermatophyta</taxon>
        <taxon>Magnoliopsida</taxon>
        <taxon>eudicotyledons</taxon>
        <taxon>Gunneridae</taxon>
        <taxon>Pentapetalae</taxon>
        <taxon>asterids</taxon>
        <taxon>campanulids</taxon>
        <taxon>Asterales</taxon>
        <taxon>Asteraceae</taxon>
        <taxon>Asteroideae</taxon>
        <taxon>Heliantheae alliance</taxon>
        <taxon>Millerieae</taxon>
        <taxon>Smallanthus</taxon>
    </lineage>
</organism>
<evidence type="ECO:0000313" key="2">
    <source>
        <dbReference type="Proteomes" id="UP001056120"/>
    </source>
</evidence>
<keyword evidence="2" id="KW-1185">Reference proteome</keyword>